<keyword evidence="4" id="KW-0808">Transferase</keyword>
<dbReference type="InterPro" id="IPR003594">
    <property type="entry name" value="HATPase_dom"/>
</dbReference>
<dbReference type="InterPro" id="IPR051315">
    <property type="entry name" value="Bact_Chemotaxis_CheA"/>
</dbReference>
<dbReference type="Pfam" id="PF02518">
    <property type="entry name" value="HATPase_c"/>
    <property type="match status" value="1"/>
</dbReference>
<dbReference type="CDD" id="cd00088">
    <property type="entry name" value="HPT"/>
    <property type="match status" value="1"/>
</dbReference>
<keyword evidence="3 7" id="KW-0597">Phosphoprotein</keyword>
<name>A0A556QJL8_9BACT</name>
<comment type="caution">
    <text evidence="12">The sequence shown here is derived from an EMBL/GenBank/DDBJ whole genome shotgun (WGS) entry which is preliminary data.</text>
</comment>
<dbReference type="RefSeq" id="WP_144230663.1">
    <property type="nucleotide sequence ID" value="NZ_CBCRVV010000017.1"/>
</dbReference>
<dbReference type="EC" id="2.7.13.3" evidence="2"/>
<dbReference type="Gene3D" id="3.30.565.10">
    <property type="entry name" value="Histidine kinase-like ATPase, C-terminal domain"/>
    <property type="match status" value="1"/>
</dbReference>
<dbReference type="EMBL" id="VMBG01000002">
    <property type="protein sequence ID" value="TSJ76844.1"/>
    <property type="molecule type" value="Genomic_DNA"/>
</dbReference>
<keyword evidence="5 12" id="KW-0418">Kinase</keyword>
<dbReference type="PANTHER" id="PTHR43395:SF1">
    <property type="entry name" value="CHEMOTAXIS PROTEIN CHEA"/>
    <property type="match status" value="1"/>
</dbReference>
<dbReference type="PROSITE" id="PS50851">
    <property type="entry name" value="CHEW"/>
    <property type="match status" value="1"/>
</dbReference>
<dbReference type="Gene3D" id="2.30.30.40">
    <property type="entry name" value="SH3 Domains"/>
    <property type="match status" value="1"/>
</dbReference>
<dbReference type="Pfam" id="PF00072">
    <property type="entry name" value="Response_reg"/>
    <property type="match status" value="1"/>
</dbReference>
<dbReference type="InterPro" id="IPR036890">
    <property type="entry name" value="HATPase_C_sf"/>
</dbReference>
<dbReference type="SMART" id="SM00260">
    <property type="entry name" value="CheW"/>
    <property type="match status" value="1"/>
</dbReference>
<dbReference type="Proteomes" id="UP000315648">
    <property type="component" value="Unassembled WGS sequence"/>
</dbReference>
<evidence type="ECO:0000256" key="2">
    <source>
        <dbReference type="ARBA" id="ARBA00012438"/>
    </source>
</evidence>
<keyword evidence="13" id="KW-1185">Reference proteome</keyword>
<protein>
    <recommendedName>
        <fullName evidence="2">histidine kinase</fullName>
        <ecNumber evidence="2">2.7.13.3</ecNumber>
    </recommendedName>
</protein>
<evidence type="ECO:0000256" key="1">
    <source>
        <dbReference type="ARBA" id="ARBA00000085"/>
    </source>
</evidence>
<evidence type="ECO:0000313" key="13">
    <source>
        <dbReference type="Proteomes" id="UP000315648"/>
    </source>
</evidence>
<dbReference type="SMART" id="SM00073">
    <property type="entry name" value="HPT"/>
    <property type="match status" value="1"/>
</dbReference>
<organism evidence="12 13">
    <name type="scientific">Rariglobus hedericola</name>
    <dbReference type="NCBI Taxonomy" id="2597822"/>
    <lineage>
        <taxon>Bacteria</taxon>
        <taxon>Pseudomonadati</taxon>
        <taxon>Verrucomicrobiota</taxon>
        <taxon>Opitutia</taxon>
        <taxon>Opitutales</taxon>
        <taxon>Opitutaceae</taxon>
        <taxon>Rariglobus</taxon>
    </lineage>
</organism>
<evidence type="ECO:0000313" key="12">
    <source>
        <dbReference type="EMBL" id="TSJ76844.1"/>
    </source>
</evidence>
<evidence type="ECO:0000259" key="8">
    <source>
        <dbReference type="PROSITE" id="PS50109"/>
    </source>
</evidence>
<dbReference type="SUPFAM" id="SSF47226">
    <property type="entry name" value="Histidine-containing phosphotransfer domain, HPT domain"/>
    <property type="match status" value="1"/>
</dbReference>
<dbReference type="PROSITE" id="PS50109">
    <property type="entry name" value="HIS_KIN"/>
    <property type="match status" value="1"/>
</dbReference>
<evidence type="ECO:0000256" key="5">
    <source>
        <dbReference type="ARBA" id="ARBA00022777"/>
    </source>
</evidence>
<dbReference type="AlphaFoldDB" id="A0A556QJL8"/>
<dbReference type="SMART" id="SM00448">
    <property type="entry name" value="REC"/>
    <property type="match status" value="1"/>
</dbReference>
<feature type="domain" description="Response regulatory" evidence="9">
    <location>
        <begin position="619"/>
        <end position="735"/>
    </location>
</feature>
<dbReference type="InterPro" id="IPR036061">
    <property type="entry name" value="CheW-like_dom_sf"/>
</dbReference>
<dbReference type="SUPFAM" id="SSF55874">
    <property type="entry name" value="ATPase domain of HSP90 chaperone/DNA topoisomerase II/histidine kinase"/>
    <property type="match status" value="1"/>
</dbReference>
<dbReference type="SUPFAM" id="SSF52172">
    <property type="entry name" value="CheY-like"/>
    <property type="match status" value="1"/>
</dbReference>
<feature type="domain" description="HPt" evidence="11">
    <location>
        <begin position="3"/>
        <end position="114"/>
    </location>
</feature>
<proteinExistence type="predicted"/>
<feature type="modified residue" description="4-aspartylphosphate" evidence="7">
    <location>
        <position position="668"/>
    </location>
</feature>
<comment type="catalytic activity">
    <reaction evidence="1">
        <text>ATP + protein L-histidine = ADP + protein N-phospho-L-histidine.</text>
        <dbReference type="EC" id="2.7.13.3"/>
    </reaction>
</comment>
<dbReference type="InterPro" id="IPR005467">
    <property type="entry name" value="His_kinase_dom"/>
</dbReference>
<feature type="domain" description="CheW-like" evidence="10">
    <location>
        <begin position="461"/>
        <end position="595"/>
    </location>
</feature>
<reference evidence="12 13" key="1">
    <citation type="submission" date="2019-07" db="EMBL/GenBank/DDBJ databases">
        <title>Description of 53C-WASEF.</title>
        <authorList>
            <person name="Pitt A."/>
            <person name="Hahn M.W."/>
        </authorList>
    </citation>
    <scope>NUCLEOTIDE SEQUENCE [LARGE SCALE GENOMIC DNA]</scope>
    <source>
        <strain evidence="12 13">53C-WASEF</strain>
    </source>
</reference>
<evidence type="ECO:0000259" key="11">
    <source>
        <dbReference type="PROSITE" id="PS50894"/>
    </source>
</evidence>
<feature type="modified residue" description="Phosphohistidine" evidence="6">
    <location>
        <position position="50"/>
    </location>
</feature>
<evidence type="ECO:0000256" key="7">
    <source>
        <dbReference type="PROSITE-ProRule" id="PRU00169"/>
    </source>
</evidence>
<dbReference type="Pfam" id="PF01584">
    <property type="entry name" value="CheW"/>
    <property type="match status" value="1"/>
</dbReference>
<sequence>MSDDLSNFSLIELFKLEAEGQIALLTRHLLALEQGPAGPEVLEAMMRAAHSLKGAARIVGLTPAVQVAHVMEDCFVAAQQDRARLGRAEVDALLQGVDWLAQLSRLNEADVESWTTAHADQLDAYVRELAGSKTPVVNAAPPVPVAAHDVPKAATVEPEPMDRVLRVTAEKLNRLLGLAGESLVESRRLQPFNRSLLRLKRVQQELGRSIDRLREVLGDEAGERVGGYLREVQSRAAESRELLQVRMEEMDRFDRAATQLSGRLYREAQAVRMRPFADGVAAFPRMVRDLSHQLGKDARLTIAGEQTQVDRDVLEKIEAPLTHLLRNAVDHGLETAETRINTGKSACGELRLEARHRAGMLIVTVSDDGRGVDIEAVRAAVVRKKLTTAEVASKLSAQEVLDFLFLPGFSLKTEVTEISGRGVGLDVVQSMLKALRGTVRIHTQSGHGTTFELHLPVTLSVVRALLVEIAGEPYALPLASVARVLRVERAQIETAEGRPHFAFDGGRAALVSAREVLELDEAGAGGDSWCVVVLGDKGARHGLVVDKFLGERELVVQPLDPRLGKVEDIAAAAVLEDGAPALILDVQDLRRSMGRLTSEGAAGRWSRAKAASADVRRQRVLVVDDSLTVRELERKLLVSRGYDVTVAVDGMEGWNAARTGDFDLVITDVDMPRLDGIELVKLMKADDRLRTRPVMIVSYKDREEDRRRGLDAGADYYLTKGSFHDESLLDAVVDLIGPVGEAGA</sequence>
<dbReference type="InterPro" id="IPR001789">
    <property type="entry name" value="Sig_transdc_resp-reg_receiver"/>
</dbReference>
<dbReference type="GO" id="GO:0000155">
    <property type="term" value="F:phosphorelay sensor kinase activity"/>
    <property type="evidence" value="ECO:0007669"/>
    <property type="project" value="UniProtKB-ARBA"/>
</dbReference>
<dbReference type="PRINTS" id="PR00344">
    <property type="entry name" value="BCTRLSENSOR"/>
</dbReference>
<dbReference type="Gene3D" id="3.40.50.2300">
    <property type="match status" value="1"/>
</dbReference>
<evidence type="ECO:0000256" key="4">
    <source>
        <dbReference type="ARBA" id="ARBA00022679"/>
    </source>
</evidence>
<evidence type="ECO:0000259" key="10">
    <source>
        <dbReference type="PROSITE" id="PS50851"/>
    </source>
</evidence>
<dbReference type="InterPro" id="IPR036641">
    <property type="entry name" value="HPT_dom_sf"/>
</dbReference>
<dbReference type="FunFam" id="3.30.565.10:FF:000016">
    <property type="entry name" value="Chemotaxis protein CheA, putative"/>
    <property type="match status" value="1"/>
</dbReference>
<evidence type="ECO:0000256" key="6">
    <source>
        <dbReference type="PROSITE-ProRule" id="PRU00110"/>
    </source>
</evidence>
<evidence type="ECO:0000259" key="9">
    <source>
        <dbReference type="PROSITE" id="PS50110"/>
    </source>
</evidence>
<dbReference type="PANTHER" id="PTHR43395">
    <property type="entry name" value="SENSOR HISTIDINE KINASE CHEA"/>
    <property type="match status" value="1"/>
</dbReference>
<dbReference type="SMART" id="SM00387">
    <property type="entry name" value="HATPase_c"/>
    <property type="match status" value="1"/>
</dbReference>
<dbReference type="Pfam" id="PF01627">
    <property type="entry name" value="Hpt"/>
    <property type="match status" value="1"/>
</dbReference>
<dbReference type="InterPro" id="IPR011006">
    <property type="entry name" value="CheY-like_superfamily"/>
</dbReference>
<dbReference type="PROSITE" id="PS50894">
    <property type="entry name" value="HPT"/>
    <property type="match status" value="1"/>
</dbReference>
<dbReference type="InterPro" id="IPR008207">
    <property type="entry name" value="Sig_transdc_His_kin_Hpt_dom"/>
</dbReference>
<dbReference type="PROSITE" id="PS50110">
    <property type="entry name" value="RESPONSE_REGULATORY"/>
    <property type="match status" value="1"/>
</dbReference>
<gene>
    <name evidence="12" type="ORF">FPL22_12040</name>
</gene>
<dbReference type="OrthoDB" id="9803176at2"/>
<dbReference type="GO" id="GO:0006935">
    <property type="term" value="P:chemotaxis"/>
    <property type="evidence" value="ECO:0007669"/>
    <property type="project" value="InterPro"/>
</dbReference>
<feature type="domain" description="Histidine kinase" evidence="8">
    <location>
        <begin position="201"/>
        <end position="459"/>
    </location>
</feature>
<dbReference type="Gene3D" id="1.20.120.160">
    <property type="entry name" value="HPT domain"/>
    <property type="match status" value="1"/>
</dbReference>
<dbReference type="SUPFAM" id="SSF50341">
    <property type="entry name" value="CheW-like"/>
    <property type="match status" value="1"/>
</dbReference>
<dbReference type="InterPro" id="IPR004358">
    <property type="entry name" value="Sig_transdc_His_kin-like_C"/>
</dbReference>
<evidence type="ECO:0000256" key="3">
    <source>
        <dbReference type="ARBA" id="ARBA00022553"/>
    </source>
</evidence>
<accession>A0A556QJL8</accession>
<dbReference type="InterPro" id="IPR002545">
    <property type="entry name" value="CheW-lke_dom"/>
</dbReference>